<gene>
    <name evidence="2" type="ORF">GCM10022277_28090</name>
</gene>
<name>A0ABP7MU65_9GAMM</name>
<evidence type="ECO:0008006" key="4">
    <source>
        <dbReference type="Google" id="ProtNLM"/>
    </source>
</evidence>
<keyword evidence="3" id="KW-1185">Reference proteome</keyword>
<dbReference type="EMBL" id="BAABBN010000007">
    <property type="protein sequence ID" value="GAA3929855.1"/>
    <property type="molecule type" value="Genomic_DNA"/>
</dbReference>
<comment type="caution">
    <text evidence="2">The sequence shown here is derived from an EMBL/GenBank/DDBJ whole genome shotgun (WGS) entry which is preliminary data.</text>
</comment>
<reference evidence="3" key="1">
    <citation type="journal article" date="2019" name="Int. J. Syst. Evol. Microbiol.">
        <title>The Global Catalogue of Microorganisms (GCM) 10K type strain sequencing project: providing services to taxonomists for standard genome sequencing and annotation.</title>
        <authorList>
            <consortium name="The Broad Institute Genomics Platform"/>
            <consortium name="The Broad Institute Genome Sequencing Center for Infectious Disease"/>
            <person name="Wu L."/>
            <person name="Ma J."/>
        </authorList>
    </citation>
    <scope>NUCLEOTIDE SEQUENCE [LARGE SCALE GENOMIC DNA]</scope>
    <source>
        <strain evidence="3">JCM 17551</strain>
    </source>
</reference>
<accession>A0ABP7MU65</accession>
<sequence>MKRLIASGITLALSQLSFAEGSPWLPEPGSTAISLSQIHQTADELYVKDDKNDLPGDLEQDTTFLSVTHGLNDDFALDFRTGYARSTFDPAPESHESGRTDTNLGVSWRVIDEFISEHNLPSTVIRAGVVLQGNYDTGNINAIGDGADAFELSVISGKIINQWLAVSGELGYRARNSDVPDDIYYKLGTYLSPLPAFTVSLNYSNTNARDGINIGGNGFESNGGTNFHKLEEDTETIDLGISYGFTENISAGVNAAQVIDGKNTANSEVYALTLGYSF</sequence>
<keyword evidence="1" id="KW-0732">Signal</keyword>
<evidence type="ECO:0000313" key="2">
    <source>
        <dbReference type="EMBL" id="GAA3929855.1"/>
    </source>
</evidence>
<feature type="signal peptide" evidence="1">
    <location>
        <begin position="1"/>
        <end position="19"/>
    </location>
</feature>
<organism evidence="2 3">
    <name type="scientific">Litoribacillus peritrichatus</name>
    <dbReference type="NCBI Taxonomy" id="718191"/>
    <lineage>
        <taxon>Bacteria</taxon>
        <taxon>Pseudomonadati</taxon>
        <taxon>Pseudomonadota</taxon>
        <taxon>Gammaproteobacteria</taxon>
        <taxon>Oceanospirillales</taxon>
        <taxon>Oceanospirillaceae</taxon>
        <taxon>Litoribacillus</taxon>
    </lineage>
</organism>
<evidence type="ECO:0000313" key="3">
    <source>
        <dbReference type="Proteomes" id="UP001501565"/>
    </source>
</evidence>
<dbReference type="Proteomes" id="UP001501565">
    <property type="component" value="Unassembled WGS sequence"/>
</dbReference>
<proteinExistence type="predicted"/>
<dbReference type="RefSeq" id="WP_344799181.1">
    <property type="nucleotide sequence ID" value="NZ_BAABBN010000007.1"/>
</dbReference>
<feature type="chain" id="PRO_5047516111" description="Transporter" evidence="1">
    <location>
        <begin position="20"/>
        <end position="278"/>
    </location>
</feature>
<protein>
    <recommendedName>
        <fullName evidence="4">Transporter</fullName>
    </recommendedName>
</protein>
<evidence type="ECO:0000256" key="1">
    <source>
        <dbReference type="SAM" id="SignalP"/>
    </source>
</evidence>